<dbReference type="PANTHER" id="PTHR38445">
    <property type="entry name" value="HTH-TYPE TRANSCRIPTIONAL REPRESSOR YTRA"/>
    <property type="match status" value="1"/>
</dbReference>
<evidence type="ECO:0000256" key="3">
    <source>
        <dbReference type="ARBA" id="ARBA00023163"/>
    </source>
</evidence>
<dbReference type="InterPro" id="IPR036388">
    <property type="entry name" value="WH-like_DNA-bd_sf"/>
</dbReference>
<comment type="caution">
    <text evidence="5">The sequence shown here is derived from an EMBL/GenBank/DDBJ whole genome shotgun (WGS) entry which is preliminary data.</text>
</comment>
<keyword evidence="1" id="KW-0805">Transcription regulation</keyword>
<evidence type="ECO:0000256" key="2">
    <source>
        <dbReference type="ARBA" id="ARBA00023125"/>
    </source>
</evidence>
<dbReference type="PRINTS" id="PR00035">
    <property type="entry name" value="HTHGNTR"/>
</dbReference>
<dbReference type="OrthoDB" id="4307011at2"/>
<protein>
    <submittedName>
        <fullName evidence="5">GntR family transcriptional regulator</fullName>
    </submittedName>
</protein>
<dbReference type="PROSITE" id="PS50949">
    <property type="entry name" value="HTH_GNTR"/>
    <property type="match status" value="1"/>
</dbReference>
<dbReference type="SMART" id="SM00345">
    <property type="entry name" value="HTH_GNTR"/>
    <property type="match status" value="1"/>
</dbReference>
<gene>
    <name evidence="5" type="ORF">N869_07505</name>
</gene>
<reference evidence="5 6" key="1">
    <citation type="submission" date="2013-08" db="EMBL/GenBank/DDBJ databases">
        <title>Genome sequencing of Cellulomonas bogoriensis 69B4.</title>
        <authorList>
            <person name="Chen F."/>
            <person name="Li Y."/>
            <person name="Wang G."/>
        </authorList>
    </citation>
    <scope>NUCLEOTIDE SEQUENCE [LARGE SCALE GENOMIC DNA]</scope>
    <source>
        <strain evidence="5 6">69B4</strain>
    </source>
</reference>
<dbReference type="GO" id="GO:0003700">
    <property type="term" value="F:DNA-binding transcription factor activity"/>
    <property type="evidence" value="ECO:0007669"/>
    <property type="project" value="InterPro"/>
</dbReference>
<evidence type="ECO:0000313" key="6">
    <source>
        <dbReference type="Proteomes" id="UP000054314"/>
    </source>
</evidence>
<keyword evidence="3" id="KW-0804">Transcription</keyword>
<accession>A0A0A0BL84</accession>
<organism evidence="5 6">
    <name type="scientific">Cellulomonas bogoriensis 69B4 = DSM 16987</name>
    <dbReference type="NCBI Taxonomy" id="1386082"/>
    <lineage>
        <taxon>Bacteria</taxon>
        <taxon>Bacillati</taxon>
        <taxon>Actinomycetota</taxon>
        <taxon>Actinomycetes</taxon>
        <taxon>Micrococcales</taxon>
        <taxon>Cellulomonadaceae</taxon>
        <taxon>Cellulomonas</taxon>
    </lineage>
</organism>
<dbReference type="Gene3D" id="1.10.10.10">
    <property type="entry name" value="Winged helix-like DNA-binding domain superfamily/Winged helix DNA-binding domain"/>
    <property type="match status" value="1"/>
</dbReference>
<sequence>MIVHVEPDSPVPVFEQLRTQITRLITSGALPPGTTLPPIRHLATDLGLARGTVNKVYDALARDGLVRTAGRRGTVVLGSRAPVTPSPGALDGVADALALAARQLGLADDDAHRALAAALDRLGPGPAAQGPTST</sequence>
<dbReference type="RefSeq" id="WP_035062361.1">
    <property type="nucleotide sequence ID" value="NZ_AXCZ01000204.1"/>
</dbReference>
<name>A0A0A0BL84_9CELL</name>
<dbReference type="Proteomes" id="UP000054314">
    <property type="component" value="Unassembled WGS sequence"/>
</dbReference>
<keyword evidence="2" id="KW-0238">DNA-binding</keyword>
<dbReference type="InterPro" id="IPR000524">
    <property type="entry name" value="Tscrpt_reg_HTH_GntR"/>
</dbReference>
<dbReference type="CDD" id="cd07377">
    <property type="entry name" value="WHTH_GntR"/>
    <property type="match status" value="1"/>
</dbReference>
<dbReference type="GO" id="GO:0003677">
    <property type="term" value="F:DNA binding"/>
    <property type="evidence" value="ECO:0007669"/>
    <property type="project" value="UniProtKB-KW"/>
</dbReference>
<evidence type="ECO:0000259" key="4">
    <source>
        <dbReference type="PROSITE" id="PS50949"/>
    </source>
</evidence>
<evidence type="ECO:0000256" key="1">
    <source>
        <dbReference type="ARBA" id="ARBA00023015"/>
    </source>
</evidence>
<keyword evidence="6" id="KW-1185">Reference proteome</keyword>
<feature type="domain" description="HTH gntR-type" evidence="4">
    <location>
        <begin position="11"/>
        <end position="79"/>
    </location>
</feature>
<dbReference type="SUPFAM" id="SSF46785">
    <property type="entry name" value="Winged helix' DNA-binding domain"/>
    <property type="match status" value="1"/>
</dbReference>
<proteinExistence type="predicted"/>
<dbReference type="AlphaFoldDB" id="A0A0A0BL84"/>
<dbReference type="Pfam" id="PF00392">
    <property type="entry name" value="GntR"/>
    <property type="match status" value="1"/>
</dbReference>
<dbReference type="InterPro" id="IPR036390">
    <property type="entry name" value="WH_DNA-bd_sf"/>
</dbReference>
<dbReference type="EMBL" id="AXCZ01000204">
    <property type="protein sequence ID" value="KGM09253.1"/>
    <property type="molecule type" value="Genomic_DNA"/>
</dbReference>
<evidence type="ECO:0000313" key="5">
    <source>
        <dbReference type="EMBL" id="KGM09253.1"/>
    </source>
</evidence>
<dbReference type="PANTHER" id="PTHR38445:SF9">
    <property type="entry name" value="HTH-TYPE TRANSCRIPTIONAL REPRESSOR YTRA"/>
    <property type="match status" value="1"/>
</dbReference>